<dbReference type="RefSeq" id="WP_117395457.1">
    <property type="nucleotide sequence ID" value="NZ_CP021330.1"/>
</dbReference>
<feature type="binding site" evidence="5">
    <location>
        <position position="289"/>
    </location>
    <ligand>
        <name>FAD</name>
        <dbReference type="ChEBI" id="CHEBI:57692"/>
    </ligand>
</feature>
<feature type="binding site" evidence="5">
    <location>
        <position position="45"/>
    </location>
    <ligand>
        <name>FAD</name>
        <dbReference type="ChEBI" id="CHEBI:57692"/>
    </ligand>
</feature>
<accession>A0A2R4MDF9</accession>
<dbReference type="PRINTS" id="PR00368">
    <property type="entry name" value="FADPNR"/>
</dbReference>
<feature type="binding site" evidence="5">
    <location>
        <position position="37"/>
    </location>
    <ligand>
        <name>FAD</name>
        <dbReference type="ChEBI" id="CHEBI:57692"/>
    </ligand>
</feature>
<dbReference type="GO" id="GO:0004324">
    <property type="term" value="F:ferredoxin-NADP+ reductase activity"/>
    <property type="evidence" value="ECO:0007669"/>
    <property type="project" value="UniProtKB-UniRule"/>
</dbReference>
<dbReference type="AlphaFoldDB" id="A0A2R4MDF9"/>
<comment type="catalytic activity">
    <reaction evidence="5">
        <text>2 reduced [2Fe-2S]-[ferredoxin] + NADP(+) + H(+) = 2 oxidized [2Fe-2S]-[ferredoxin] + NADPH</text>
        <dbReference type="Rhea" id="RHEA:20125"/>
        <dbReference type="Rhea" id="RHEA-COMP:10000"/>
        <dbReference type="Rhea" id="RHEA-COMP:10001"/>
        <dbReference type="ChEBI" id="CHEBI:15378"/>
        <dbReference type="ChEBI" id="CHEBI:33737"/>
        <dbReference type="ChEBI" id="CHEBI:33738"/>
        <dbReference type="ChEBI" id="CHEBI:57783"/>
        <dbReference type="ChEBI" id="CHEBI:58349"/>
        <dbReference type="EC" id="1.18.1.2"/>
    </reaction>
</comment>
<evidence type="ECO:0000256" key="3">
    <source>
        <dbReference type="ARBA" id="ARBA00022857"/>
    </source>
</evidence>
<evidence type="ECO:0000256" key="4">
    <source>
        <dbReference type="ARBA" id="ARBA00023002"/>
    </source>
</evidence>
<dbReference type="GO" id="GO:0050660">
    <property type="term" value="F:flavin adenine dinucleotide binding"/>
    <property type="evidence" value="ECO:0007669"/>
    <property type="project" value="UniProtKB-UniRule"/>
</dbReference>
<gene>
    <name evidence="7" type="ORF">MXMO3_01510</name>
</gene>
<dbReference type="Proteomes" id="UP000258927">
    <property type="component" value="Chromosome"/>
</dbReference>
<keyword evidence="3 5" id="KW-0521">NADP</keyword>
<dbReference type="EC" id="1.18.1.2" evidence="5"/>
<keyword evidence="8" id="KW-1185">Reference proteome</keyword>
<dbReference type="InterPro" id="IPR023753">
    <property type="entry name" value="FAD/NAD-binding_dom"/>
</dbReference>
<comment type="subunit">
    <text evidence="5">Homodimer.</text>
</comment>
<dbReference type="InterPro" id="IPR022890">
    <property type="entry name" value="Fd--NADP_Rdtase_type_2"/>
</dbReference>
<dbReference type="Gene3D" id="3.50.50.60">
    <property type="entry name" value="FAD/NAD(P)-binding domain"/>
    <property type="match status" value="2"/>
</dbReference>
<organism evidence="7 8">
    <name type="scientific">Maritalea myrionectae</name>
    <dbReference type="NCBI Taxonomy" id="454601"/>
    <lineage>
        <taxon>Bacteria</taxon>
        <taxon>Pseudomonadati</taxon>
        <taxon>Pseudomonadota</taxon>
        <taxon>Alphaproteobacteria</taxon>
        <taxon>Hyphomicrobiales</taxon>
        <taxon>Devosiaceae</taxon>
        <taxon>Maritalea</taxon>
    </lineage>
</organism>
<name>A0A2R4MDF9_9HYPH</name>
<dbReference type="PANTHER" id="PTHR48105">
    <property type="entry name" value="THIOREDOXIN REDUCTASE 1-RELATED-RELATED"/>
    <property type="match status" value="1"/>
</dbReference>
<evidence type="ECO:0000256" key="5">
    <source>
        <dbReference type="HAMAP-Rule" id="MF_01685"/>
    </source>
</evidence>
<keyword evidence="2 5" id="KW-0274">FAD</keyword>
<dbReference type="SUPFAM" id="SSF51905">
    <property type="entry name" value="FAD/NAD(P)-binding domain"/>
    <property type="match status" value="1"/>
</dbReference>
<comment type="cofactor">
    <cofactor evidence="5">
        <name>FAD</name>
        <dbReference type="ChEBI" id="CHEBI:57692"/>
    </cofactor>
    <text evidence="5">Binds 1 FAD per subunit.</text>
</comment>
<feature type="domain" description="FAD/NAD(P)-binding" evidence="6">
    <location>
        <begin position="9"/>
        <end position="294"/>
    </location>
</feature>
<dbReference type="STRING" id="1122213.GCA_000423365_01284"/>
<feature type="binding site" evidence="5">
    <location>
        <position position="330"/>
    </location>
    <ligand>
        <name>FAD</name>
        <dbReference type="ChEBI" id="CHEBI:57692"/>
    </ligand>
</feature>
<comment type="similarity">
    <text evidence="5">Belongs to the ferredoxin--NADP reductase type 2 family.</text>
</comment>
<feature type="binding site" evidence="5">
    <location>
        <position position="125"/>
    </location>
    <ligand>
        <name>FAD</name>
        <dbReference type="ChEBI" id="CHEBI:57692"/>
    </ligand>
</feature>
<evidence type="ECO:0000313" key="8">
    <source>
        <dbReference type="Proteomes" id="UP000258927"/>
    </source>
</evidence>
<evidence type="ECO:0000256" key="2">
    <source>
        <dbReference type="ARBA" id="ARBA00022827"/>
    </source>
</evidence>
<feature type="binding site" evidence="5">
    <location>
        <position position="50"/>
    </location>
    <ligand>
        <name>FAD</name>
        <dbReference type="ChEBI" id="CHEBI:57692"/>
    </ligand>
</feature>
<dbReference type="EMBL" id="CP021330">
    <property type="protein sequence ID" value="AVX04040.1"/>
    <property type="molecule type" value="Genomic_DNA"/>
</dbReference>
<feature type="binding site" evidence="5">
    <location>
        <position position="90"/>
    </location>
    <ligand>
        <name>FAD</name>
        <dbReference type="ChEBI" id="CHEBI:57692"/>
    </ligand>
</feature>
<dbReference type="PRINTS" id="PR00469">
    <property type="entry name" value="PNDRDTASEII"/>
</dbReference>
<keyword evidence="1 5" id="KW-0285">Flavoprotein</keyword>
<evidence type="ECO:0000259" key="6">
    <source>
        <dbReference type="Pfam" id="PF07992"/>
    </source>
</evidence>
<proteinExistence type="inferred from homology"/>
<evidence type="ECO:0000256" key="1">
    <source>
        <dbReference type="ARBA" id="ARBA00022630"/>
    </source>
</evidence>
<evidence type="ECO:0000313" key="7">
    <source>
        <dbReference type="EMBL" id="AVX04040.1"/>
    </source>
</evidence>
<keyword evidence="4 5" id="KW-0560">Oxidoreductase</keyword>
<dbReference type="Pfam" id="PF07992">
    <property type="entry name" value="Pyr_redox_2"/>
    <property type="match status" value="1"/>
</dbReference>
<dbReference type="KEGG" id="mmyr:MXMO3_01510"/>
<reference evidence="7 8" key="1">
    <citation type="submission" date="2017-05" db="EMBL/GenBank/DDBJ databases">
        <title>Genome Analysis of Maritalea myrionectae HL2708#5.</title>
        <authorList>
            <consortium name="Cotde Inc.-PKNU"/>
            <person name="Jang D."/>
            <person name="Oh H.-M."/>
        </authorList>
    </citation>
    <scope>NUCLEOTIDE SEQUENCE [LARGE SCALE GENOMIC DNA]</scope>
    <source>
        <strain evidence="7 8">HL2708#5</strain>
    </source>
</reference>
<dbReference type="InterPro" id="IPR036188">
    <property type="entry name" value="FAD/NAD-bd_sf"/>
</dbReference>
<dbReference type="GO" id="GO:0050661">
    <property type="term" value="F:NADP binding"/>
    <property type="evidence" value="ECO:0007669"/>
    <property type="project" value="UniProtKB-UniRule"/>
</dbReference>
<protein>
    <recommendedName>
        <fullName evidence="5">Ferredoxin--NADP reductase</fullName>
        <shortName evidence="5">FNR</shortName>
        <shortName evidence="5">Fd-NADP(+) reductase</shortName>
        <ecNumber evidence="5">1.18.1.2</ecNumber>
    </recommendedName>
</protein>
<sequence>MSEQEIVTDVVIVGAGPVGLFAVFELGLLDIKCHLIDILDKPGGQCAELYPEKPIYDIPAFPEISGQELTDNLLKQAEPFGPTYHYNRMVNEIERQDNGDFIVKTDAGETFRCKVVVVAAGGGSFQPKRPPVPNIEAFENQSVFYAVRKMDDFRDHDIVIVGGGDSALDWTLNLAPLAKSLTLVHRRDSFRAHTDSVNKMRALVDEGKINFELGQIASLEGENGQISAVNIKNADGEKSLPATRLMPFFGLTMKLGPVANWGLNLHENLIKVDTEKFATSEKGIFAIGDINYYPGKLKLILSGFHEAALMAQAAKKIIHPDEKVVFQYTTSSTKLQKKLGVK</sequence>
<comment type="caution">
    <text evidence="5">Lacks conserved residue(s) required for the propagation of feature annotation.</text>
</comment>
<dbReference type="HAMAP" id="MF_01685">
    <property type="entry name" value="FENR2"/>
    <property type="match status" value="1"/>
</dbReference>
<dbReference type="InterPro" id="IPR050097">
    <property type="entry name" value="Ferredoxin-NADP_redctase_2"/>
</dbReference>